<evidence type="ECO:0000256" key="6">
    <source>
        <dbReference type="SAM" id="Phobius"/>
    </source>
</evidence>
<keyword evidence="4 6" id="KW-0472">Membrane</keyword>
<keyword evidence="2 6" id="KW-0812">Transmembrane</keyword>
<dbReference type="PANTHER" id="PTHR42718">
    <property type="entry name" value="MAJOR FACILITATOR SUPERFAMILY MULTIDRUG TRANSPORTER MFSC"/>
    <property type="match status" value="1"/>
</dbReference>
<feature type="transmembrane region" description="Helical" evidence="6">
    <location>
        <begin position="254"/>
        <end position="273"/>
    </location>
</feature>
<evidence type="ECO:0000256" key="4">
    <source>
        <dbReference type="ARBA" id="ARBA00023136"/>
    </source>
</evidence>
<dbReference type="AlphaFoldDB" id="A0A162LMW8"/>
<evidence type="ECO:0000256" key="3">
    <source>
        <dbReference type="ARBA" id="ARBA00022989"/>
    </source>
</evidence>
<feature type="transmembrane region" description="Helical" evidence="6">
    <location>
        <begin position="113"/>
        <end position="133"/>
    </location>
</feature>
<proteinExistence type="predicted"/>
<feature type="transmembrane region" description="Helical" evidence="6">
    <location>
        <begin position="413"/>
        <end position="435"/>
    </location>
</feature>
<feature type="transmembrane region" description="Helical" evidence="6">
    <location>
        <begin position="323"/>
        <end position="345"/>
    </location>
</feature>
<evidence type="ECO:0000313" key="7">
    <source>
        <dbReference type="EMBL" id="OAA73004.1"/>
    </source>
</evidence>
<evidence type="ECO:0000256" key="2">
    <source>
        <dbReference type="ARBA" id="ARBA00022692"/>
    </source>
</evidence>
<dbReference type="InterPro" id="IPR011701">
    <property type="entry name" value="MFS"/>
</dbReference>
<feature type="region of interest" description="Disordered" evidence="5">
    <location>
        <begin position="1"/>
        <end position="41"/>
    </location>
</feature>
<comment type="subcellular location">
    <subcellularLocation>
        <location evidence="1">Membrane</location>
        <topology evidence="1">Multi-pass membrane protein</topology>
    </subcellularLocation>
</comment>
<reference evidence="7 8" key="1">
    <citation type="journal article" date="2016" name="Genome Biol. Evol.">
        <title>Divergent and convergent evolution of fungal pathogenicity.</title>
        <authorList>
            <person name="Shang Y."/>
            <person name="Xiao G."/>
            <person name="Zheng P."/>
            <person name="Cen K."/>
            <person name="Zhan S."/>
            <person name="Wang C."/>
        </authorList>
    </citation>
    <scope>NUCLEOTIDE SEQUENCE [LARGE SCALE GENOMIC DNA]</scope>
    <source>
        <strain evidence="7 8">RCEF 1005</strain>
    </source>
</reference>
<sequence length="541" mass="57233">MTSETVIAPPGGSYTKLARPPHPRDVDKIQPGRTGLAGSSGIDSVVAPRALADSFDVAKVHPAEPSTVFDVVEPVLTTGFISNFLTLSGGITLTHALGQETGPGKANWMAASYSWVPFPFASTFVLVSGRLGAIYGHQRLALVGLGMFGVFSIANGFCRGFAPFVAVRALSGIGGGIYMPNAITALGLMVPPGPTRTLIYGIFAAAPPLDGLGMWSWTVLFGAFETRGLISVASAIVLTFILPEERPIDPKGKLDVFGACLGLSSLLLFNIAWSQAPAVGWSMPSEIVILTVSVVVFVAFLLWEQYVASEPIMPLNIFRVPTFLAMIFVVLFSYMSFGIALWYSISWQQILRQLSVLQIAVNLIPFGLGSTAAVGLAAYLLPRVEAKLVMAVGVVAVIGASLLLATMTMQQTYWAQVFPAMLLCGCCPDFVYLAAQVIASNSVTRKHQGIASSLFGTLNLQEVPRPGAAATMESIMSGFKAALYFSAALATVGMILDFAFVRVPKVDRHGWGDESIEDVPLGANGVAVMLTGLQANTARSG</sequence>
<organism evidence="7 8">
    <name type="scientific">Akanthomyces lecanii RCEF 1005</name>
    <dbReference type="NCBI Taxonomy" id="1081108"/>
    <lineage>
        <taxon>Eukaryota</taxon>
        <taxon>Fungi</taxon>
        <taxon>Dikarya</taxon>
        <taxon>Ascomycota</taxon>
        <taxon>Pezizomycotina</taxon>
        <taxon>Sordariomycetes</taxon>
        <taxon>Hypocreomycetidae</taxon>
        <taxon>Hypocreales</taxon>
        <taxon>Cordycipitaceae</taxon>
        <taxon>Akanthomyces</taxon>
        <taxon>Cordyceps confragosa</taxon>
    </lineage>
</organism>
<dbReference type="PANTHER" id="PTHR42718:SF41">
    <property type="entry name" value="MFS TRANSPORTER OF UNKOWN SPECIFICITY (AFU_ORTHOLOGUE AFUA_5G09940)-RELATED"/>
    <property type="match status" value="1"/>
</dbReference>
<name>A0A162LMW8_CORDF</name>
<dbReference type="InterPro" id="IPR036259">
    <property type="entry name" value="MFS_trans_sf"/>
</dbReference>
<dbReference type="GO" id="GO:0016020">
    <property type="term" value="C:membrane"/>
    <property type="evidence" value="ECO:0007669"/>
    <property type="project" value="UniProtKB-SubCell"/>
</dbReference>
<dbReference type="OrthoDB" id="440755at2759"/>
<keyword evidence="3 6" id="KW-1133">Transmembrane helix</keyword>
<keyword evidence="8" id="KW-1185">Reference proteome</keyword>
<feature type="transmembrane region" description="Helical" evidence="6">
    <location>
        <begin position="197"/>
        <end position="218"/>
    </location>
</feature>
<dbReference type="Pfam" id="PF07690">
    <property type="entry name" value="MFS_1"/>
    <property type="match status" value="1"/>
</dbReference>
<feature type="transmembrane region" description="Helical" evidence="6">
    <location>
        <begin position="388"/>
        <end position="407"/>
    </location>
</feature>
<evidence type="ECO:0000256" key="5">
    <source>
        <dbReference type="SAM" id="MobiDB-lite"/>
    </source>
</evidence>
<feature type="transmembrane region" description="Helical" evidence="6">
    <location>
        <begin position="481"/>
        <end position="501"/>
    </location>
</feature>
<dbReference type="GO" id="GO:0022857">
    <property type="term" value="F:transmembrane transporter activity"/>
    <property type="evidence" value="ECO:0007669"/>
    <property type="project" value="InterPro"/>
</dbReference>
<feature type="transmembrane region" description="Helical" evidence="6">
    <location>
        <begin position="169"/>
        <end position="190"/>
    </location>
</feature>
<feature type="transmembrane region" description="Helical" evidence="6">
    <location>
        <begin position="140"/>
        <end position="157"/>
    </location>
</feature>
<protein>
    <submittedName>
        <fullName evidence="7">Major facilitator superfamily domain, general substrate transporter</fullName>
    </submittedName>
</protein>
<evidence type="ECO:0000313" key="8">
    <source>
        <dbReference type="Proteomes" id="UP000076881"/>
    </source>
</evidence>
<feature type="transmembrane region" description="Helical" evidence="6">
    <location>
        <begin position="285"/>
        <end position="303"/>
    </location>
</feature>
<dbReference type="Gene3D" id="1.20.1250.20">
    <property type="entry name" value="MFS general substrate transporter like domains"/>
    <property type="match status" value="2"/>
</dbReference>
<gene>
    <name evidence="7" type="ORF">LEL_08788</name>
</gene>
<feature type="transmembrane region" description="Helical" evidence="6">
    <location>
        <begin position="224"/>
        <end position="242"/>
    </location>
</feature>
<evidence type="ECO:0000256" key="1">
    <source>
        <dbReference type="ARBA" id="ARBA00004141"/>
    </source>
</evidence>
<dbReference type="SUPFAM" id="SSF103473">
    <property type="entry name" value="MFS general substrate transporter"/>
    <property type="match status" value="1"/>
</dbReference>
<dbReference type="EMBL" id="AZHF01000007">
    <property type="protein sequence ID" value="OAA73004.1"/>
    <property type="molecule type" value="Genomic_DNA"/>
</dbReference>
<dbReference type="Proteomes" id="UP000076881">
    <property type="component" value="Unassembled WGS sequence"/>
</dbReference>
<comment type="caution">
    <text evidence="7">The sequence shown here is derived from an EMBL/GenBank/DDBJ whole genome shotgun (WGS) entry which is preliminary data.</text>
</comment>
<feature type="transmembrane region" description="Helical" evidence="6">
    <location>
        <begin position="357"/>
        <end position="381"/>
    </location>
</feature>
<accession>A0A162LMW8</accession>